<name>A0A3B3Q412_9TELE</name>
<dbReference type="AlphaFoldDB" id="A0A3B3Q412"/>
<keyword evidence="2" id="KW-1185">Reference proteome</keyword>
<dbReference type="Gene3D" id="3.10.110.10">
    <property type="entry name" value="Ubiquitin Conjugating Enzyme"/>
    <property type="match status" value="1"/>
</dbReference>
<sequence>RSTPARQRSMRDFSYGEDLPAGVSGVEGTPFGDAVLLNITVSALFPVCADGSIRLDILQNRWSPTYDGSSILTSIRVSTTLSPQAGSCADGLPLSIS</sequence>
<protein>
    <recommendedName>
        <fullName evidence="3">UBC core domain-containing protein</fullName>
    </recommendedName>
</protein>
<evidence type="ECO:0008006" key="3">
    <source>
        <dbReference type="Google" id="ProtNLM"/>
    </source>
</evidence>
<dbReference type="Proteomes" id="UP000261540">
    <property type="component" value="Unplaced"/>
</dbReference>
<dbReference type="SUPFAM" id="SSF54495">
    <property type="entry name" value="UBC-like"/>
    <property type="match status" value="1"/>
</dbReference>
<organism evidence="1 2">
    <name type="scientific">Paramormyrops kingsleyae</name>
    <dbReference type="NCBI Taxonomy" id="1676925"/>
    <lineage>
        <taxon>Eukaryota</taxon>
        <taxon>Metazoa</taxon>
        <taxon>Chordata</taxon>
        <taxon>Craniata</taxon>
        <taxon>Vertebrata</taxon>
        <taxon>Euteleostomi</taxon>
        <taxon>Actinopterygii</taxon>
        <taxon>Neopterygii</taxon>
        <taxon>Teleostei</taxon>
        <taxon>Osteoglossocephala</taxon>
        <taxon>Osteoglossomorpha</taxon>
        <taxon>Osteoglossiformes</taxon>
        <taxon>Mormyridae</taxon>
        <taxon>Paramormyrops</taxon>
    </lineage>
</organism>
<reference evidence="1" key="2">
    <citation type="submission" date="2025-09" db="UniProtKB">
        <authorList>
            <consortium name="Ensembl"/>
        </authorList>
    </citation>
    <scope>IDENTIFICATION</scope>
</reference>
<evidence type="ECO:0000313" key="1">
    <source>
        <dbReference type="Ensembl" id="ENSPKIP00000000390.1"/>
    </source>
</evidence>
<dbReference type="InterPro" id="IPR016135">
    <property type="entry name" value="UBQ-conjugating_enzyme/RWD"/>
</dbReference>
<accession>A0A3B3Q412</accession>
<dbReference type="Ensembl" id="ENSPKIT00000024286.1">
    <property type="protein sequence ID" value="ENSPKIP00000000390.1"/>
    <property type="gene ID" value="ENSPKIG00000019022.1"/>
</dbReference>
<proteinExistence type="predicted"/>
<reference evidence="1" key="1">
    <citation type="submission" date="2025-08" db="UniProtKB">
        <authorList>
            <consortium name="Ensembl"/>
        </authorList>
    </citation>
    <scope>IDENTIFICATION</scope>
</reference>
<dbReference type="STRING" id="1676925.ENSPKIP00000000390"/>
<evidence type="ECO:0000313" key="2">
    <source>
        <dbReference type="Proteomes" id="UP000261540"/>
    </source>
</evidence>